<comment type="caution">
    <text evidence="2">The sequence shown here is derived from an EMBL/GenBank/DDBJ whole genome shotgun (WGS) entry which is preliminary data.</text>
</comment>
<accession>A0A1S8TXI0</accession>
<proteinExistence type="predicted"/>
<feature type="transmembrane region" description="Helical" evidence="1">
    <location>
        <begin position="6"/>
        <end position="27"/>
    </location>
</feature>
<dbReference type="Proteomes" id="UP000190890">
    <property type="component" value="Unassembled WGS sequence"/>
</dbReference>
<keyword evidence="3" id="KW-1185">Reference proteome</keyword>
<name>A0A1S8TXI0_9CLOT</name>
<protein>
    <submittedName>
        <fullName evidence="2">Uncharacterized protein</fullName>
    </submittedName>
</protein>
<keyword evidence="1" id="KW-0812">Transmembrane</keyword>
<evidence type="ECO:0000256" key="1">
    <source>
        <dbReference type="SAM" id="Phobius"/>
    </source>
</evidence>
<dbReference type="AlphaFoldDB" id="A0A1S8TXI0"/>
<evidence type="ECO:0000313" key="3">
    <source>
        <dbReference type="Proteomes" id="UP000190890"/>
    </source>
</evidence>
<dbReference type="EMBL" id="LZZM01000022">
    <property type="protein sequence ID" value="OOM82292.1"/>
    <property type="molecule type" value="Genomic_DNA"/>
</dbReference>
<evidence type="ECO:0000313" key="2">
    <source>
        <dbReference type="EMBL" id="OOM82292.1"/>
    </source>
</evidence>
<reference evidence="2 3" key="1">
    <citation type="submission" date="2016-05" db="EMBL/GenBank/DDBJ databases">
        <title>Microbial solvent formation.</title>
        <authorList>
            <person name="Poehlein A."/>
            <person name="Montoya Solano J.D."/>
            <person name="Flitsch S."/>
            <person name="Krabben P."/>
            <person name="Duerre P."/>
            <person name="Daniel R."/>
        </authorList>
    </citation>
    <scope>NUCLEOTIDE SEQUENCE [LARGE SCALE GENOMIC DNA]</scope>
    <source>
        <strain evidence="2 3">DSM 2619</strain>
    </source>
</reference>
<dbReference type="RefSeq" id="WP_077845733.1">
    <property type="nucleotide sequence ID" value="NZ_LZZM01000022.1"/>
</dbReference>
<keyword evidence="1" id="KW-1133">Transmembrane helix</keyword>
<gene>
    <name evidence="2" type="ORF">CLPUN_04310</name>
</gene>
<sequence>MDMIIISIIVSVFFLFSIIYFSVRFAIKPLIDNSKKNFNNVVSNEINFGLKNLLDIGVVNESELKEIINIYNKEKYNPKINKQYEKYEKILKELRDMGYFTDGVYNDKLKVLKKHFN</sequence>
<organism evidence="2 3">
    <name type="scientific">Clostridium puniceum</name>
    <dbReference type="NCBI Taxonomy" id="29367"/>
    <lineage>
        <taxon>Bacteria</taxon>
        <taxon>Bacillati</taxon>
        <taxon>Bacillota</taxon>
        <taxon>Clostridia</taxon>
        <taxon>Eubacteriales</taxon>
        <taxon>Clostridiaceae</taxon>
        <taxon>Clostridium</taxon>
    </lineage>
</organism>
<keyword evidence="1" id="KW-0472">Membrane</keyword>